<evidence type="ECO:0000256" key="1">
    <source>
        <dbReference type="ARBA" id="ARBA00022723"/>
    </source>
</evidence>
<dbReference type="GO" id="GO:0003677">
    <property type="term" value="F:DNA binding"/>
    <property type="evidence" value="ECO:0007669"/>
    <property type="project" value="UniProtKB-KW"/>
</dbReference>
<keyword evidence="2" id="KW-0862">Zinc</keyword>
<keyword evidence="3" id="KW-0805">Transcription regulation</keyword>
<keyword evidence="9" id="KW-1185">Reference proteome</keyword>
<name>A0AA39CN95_9EURO</name>
<dbReference type="PANTHER" id="PTHR36206:SF4">
    <property type="entry name" value="HYPOTHETICAL CONSERVED PROTEIN (EUROFUNG)-RELATED"/>
    <property type="match status" value="1"/>
</dbReference>
<dbReference type="GO" id="GO:0046872">
    <property type="term" value="F:metal ion binding"/>
    <property type="evidence" value="ECO:0007669"/>
    <property type="project" value="UniProtKB-KW"/>
</dbReference>
<gene>
    <name evidence="8" type="ORF">H2200_001683</name>
</gene>
<evidence type="ECO:0000256" key="6">
    <source>
        <dbReference type="ARBA" id="ARBA00023242"/>
    </source>
</evidence>
<dbReference type="Proteomes" id="UP001172673">
    <property type="component" value="Unassembled WGS sequence"/>
</dbReference>
<evidence type="ECO:0000256" key="2">
    <source>
        <dbReference type="ARBA" id="ARBA00022833"/>
    </source>
</evidence>
<evidence type="ECO:0000313" key="9">
    <source>
        <dbReference type="Proteomes" id="UP001172673"/>
    </source>
</evidence>
<dbReference type="InterPro" id="IPR052360">
    <property type="entry name" value="Transcr_Regulatory_Proteins"/>
</dbReference>
<dbReference type="PANTHER" id="PTHR36206">
    <property type="entry name" value="ASPERCRYPTIN BIOSYNTHESIS CLUSTER-SPECIFIC TRANSCRIPTION REGULATOR ATNN-RELATED"/>
    <property type="match status" value="1"/>
</dbReference>
<sequence length="442" mass="48840">MVGKCYTQLSNYLARADSTPDVALTCSVLFYSLESLLGQSRQAISHLDSGLTLLKRTRGDPKWMTDPLIVRLASLFERLDVQASTYDDERIPSLELVSPSETQGFISVVPGLFHDVNHAEQILAKLENWTLRQTISNVGLKGRAAKDVPSDLSAERLVLLRQFERYGDALNRLGMVLQHQSLDIQADKAAKDASRLQVQRYLRLQAQLRIFHYLMKEHMHVAPNASGGLVNAPVDGNETDLNIALSTILELLSLPNMSAAQSSNTVSPPASSSQRTYTLSGVLVAGLYFLCLKTTNQALLNTAYSLFSHPQLRDARDGLWDAHLAELVITNVINLRDRSTASSDNVQSRDSSFRTTDQGHEHPAPALVGVDGLKTPFSDHYAQIRPKCQTERTLRGANLQQPELSPGARERKPNRLEEFGFGVFDVEGGVEEAARRLSLIAL</sequence>
<organism evidence="8 9">
    <name type="scientific">Cladophialophora chaetospira</name>
    <dbReference type="NCBI Taxonomy" id="386627"/>
    <lineage>
        <taxon>Eukaryota</taxon>
        <taxon>Fungi</taxon>
        <taxon>Dikarya</taxon>
        <taxon>Ascomycota</taxon>
        <taxon>Pezizomycotina</taxon>
        <taxon>Eurotiomycetes</taxon>
        <taxon>Chaetothyriomycetidae</taxon>
        <taxon>Chaetothyriales</taxon>
        <taxon>Herpotrichiellaceae</taxon>
        <taxon>Cladophialophora</taxon>
    </lineage>
</organism>
<evidence type="ECO:0000256" key="5">
    <source>
        <dbReference type="ARBA" id="ARBA00023163"/>
    </source>
</evidence>
<evidence type="ECO:0000256" key="3">
    <source>
        <dbReference type="ARBA" id="ARBA00023015"/>
    </source>
</evidence>
<dbReference type="AlphaFoldDB" id="A0AA39CN95"/>
<keyword evidence="5" id="KW-0804">Transcription</keyword>
<feature type="region of interest" description="Disordered" evidence="7">
    <location>
        <begin position="339"/>
        <end position="364"/>
    </location>
</feature>
<keyword evidence="1" id="KW-0479">Metal-binding</keyword>
<keyword evidence="4" id="KW-0238">DNA-binding</keyword>
<comment type="caution">
    <text evidence="8">The sequence shown here is derived from an EMBL/GenBank/DDBJ whole genome shotgun (WGS) entry which is preliminary data.</text>
</comment>
<dbReference type="EMBL" id="JAPDRK010000002">
    <property type="protein sequence ID" value="KAJ9615608.1"/>
    <property type="molecule type" value="Genomic_DNA"/>
</dbReference>
<feature type="region of interest" description="Disordered" evidence="7">
    <location>
        <begin position="392"/>
        <end position="412"/>
    </location>
</feature>
<evidence type="ECO:0000256" key="7">
    <source>
        <dbReference type="SAM" id="MobiDB-lite"/>
    </source>
</evidence>
<evidence type="ECO:0000313" key="8">
    <source>
        <dbReference type="EMBL" id="KAJ9615608.1"/>
    </source>
</evidence>
<keyword evidence="6" id="KW-0539">Nucleus</keyword>
<protein>
    <submittedName>
        <fullName evidence="8">Uncharacterized protein</fullName>
    </submittedName>
</protein>
<feature type="compositionally biased region" description="Polar residues" evidence="7">
    <location>
        <begin position="340"/>
        <end position="356"/>
    </location>
</feature>
<evidence type="ECO:0000256" key="4">
    <source>
        <dbReference type="ARBA" id="ARBA00023125"/>
    </source>
</evidence>
<accession>A0AA39CN95</accession>
<reference evidence="8" key="1">
    <citation type="submission" date="2022-10" db="EMBL/GenBank/DDBJ databases">
        <title>Culturing micro-colonial fungi from biological soil crusts in the Mojave desert and describing Neophaeococcomyces mojavensis, and introducing the new genera and species Taxawa tesnikishii.</title>
        <authorList>
            <person name="Kurbessoian T."/>
            <person name="Stajich J.E."/>
        </authorList>
    </citation>
    <scope>NUCLEOTIDE SEQUENCE</scope>
    <source>
        <strain evidence="8">TK_41</strain>
    </source>
</reference>
<proteinExistence type="predicted"/>